<dbReference type="OrthoDB" id="2129362at2759"/>
<dbReference type="Gene3D" id="3.40.630.30">
    <property type="match status" value="1"/>
</dbReference>
<dbReference type="AlphaFoldDB" id="A0A443I5P4"/>
<keyword evidence="2" id="KW-0012">Acyltransferase</keyword>
<evidence type="ECO:0000313" key="4">
    <source>
        <dbReference type="EMBL" id="RWQ99384.1"/>
    </source>
</evidence>
<keyword evidence="1 4" id="KW-0808">Transferase</keyword>
<sequence>MSFQIRPATEADIPEVHAINTHYVTNTVATFLQNPAPLSSMFFKFRDFTDRGLPFLVAVDDVKSTGDTSERQQTVIGYTYLSPFRGAMLSYAPTVELSLFVHKDYTSRGVGSALLSALLEKLQGGMVKHLAREHAGDLEYEVLAPDGGVPVRNVIACMALDAVNGKEGGEGLRKWYEKRGFVERGRLKSVGCKKGRWIDTVYLQYIVPN</sequence>
<name>A0A443I5P4_BYSSP</name>
<dbReference type="Pfam" id="PF00583">
    <property type="entry name" value="Acetyltransf_1"/>
    <property type="match status" value="1"/>
</dbReference>
<protein>
    <submittedName>
        <fullName evidence="4">Putative GNAT family N-acetyltransferase</fullName>
    </submittedName>
</protein>
<dbReference type="InterPro" id="IPR000182">
    <property type="entry name" value="GNAT_dom"/>
</dbReference>
<dbReference type="STRING" id="264951.A0A443I5P4"/>
<dbReference type="CDD" id="cd04301">
    <property type="entry name" value="NAT_SF"/>
    <property type="match status" value="1"/>
</dbReference>
<proteinExistence type="predicted"/>
<keyword evidence="5" id="KW-1185">Reference proteome</keyword>
<dbReference type="PANTHER" id="PTHR43072:SF23">
    <property type="entry name" value="UPF0039 PROTEIN C11D3.02C"/>
    <property type="match status" value="1"/>
</dbReference>
<organism evidence="4 5">
    <name type="scientific">Byssochlamys spectabilis</name>
    <name type="common">Paecilomyces variotii</name>
    <dbReference type="NCBI Taxonomy" id="264951"/>
    <lineage>
        <taxon>Eukaryota</taxon>
        <taxon>Fungi</taxon>
        <taxon>Dikarya</taxon>
        <taxon>Ascomycota</taxon>
        <taxon>Pezizomycotina</taxon>
        <taxon>Eurotiomycetes</taxon>
        <taxon>Eurotiomycetidae</taxon>
        <taxon>Eurotiales</taxon>
        <taxon>Thermoascaceae</taxon>
        <taxon>Paecilomyces</taxon>
    </lineage>
</organism>
<dbReference type="SUPFAM" id="SSF55729">
    <property type="entry name" value="Acyl-CoA N-acyltransferases (Nat)"/>
    <property type="match status" value="1"/>
</dbReference>
<evidence type="ECO:0000256" key="2">
    <source>
        <dbReference type="ARBA" id="ARBA00023315"/>
    </source>
</evidence>
<dbReference type="Proteomes" id="UP000283841">
    <property type="component" value="Unassembled WGS sequence"/>
</dbReference>
<dbReference type="GeneID" id="39595676"/>
<evidence type="ECO:0000256" key="1">
    <source>
        <dbReference type="ARBA" id="ARBA00022679"/>
    </source>
</evidence>
<gene>
    <name evidence="4" type="ORF">C8Q69DRAFT_23041</name>
</gene>
<dbReference type="GO" id="GO:0016747">
    <property type="term" value="F:acyltransferase activity, transferring groups other than amino-acyl groups"/>
    <property type="evidence" value="ECO:0007669"/>
    <property type="project" value="InterPro"/>
</dbReference>
<dbReference type="EMBL" id="RCNU01000001">
    <property type="protein sequence ID" value="RWQ99384.1"/>
    <property type="molecule type" value="Genomic_DNA"/>
</dbReference>
<dbReference type="RefSeq" id="XP_028489029.1">
    <property type="nucleotide sequence ID" value="XM_028626399.1"/>
</dbReference>
<dbReference type="PANTHER" id="PTHR43072">
    <property type="entry name" value="N-ACETYLTRANSFERASE"/>
    <property type="match status" value="1"/>
</dbReference>
<dbReference type="VEuPathDB" id="FungiDB:C8Q69DRAFT_23041"/>
<dbReference type="InterPro" id="IPR016181">
    <property type="entry name" value="Acyl_CoA_acyltransferase"/>
</dbReference>
<evidence type="ECO:0000313" key="5">
    <source>
        <dbReference type="Proteomes" id="UP000283841"/>
    </source>
</evidence>
<evidence type="ECO:0000259" key="3">
    <source>
        <dbReference type="PROSITE" id="PS51186"/>
    </source>
</evidence>
<feature type="domain" description="N-acetyltransferase" evidence="3">
    <location>
        <begin position="3"/>
        <end position="208"/>
    </location>
</feature>
<comment type="caution">
    <text evidence="4">The sequence shown here is derived from an EMBL/GenBank/DDBJ whole genome shotgun (WGS) entry which is preliminary data.</text>
</comment>
<dbReference type="PROSITE" id="PS51186">
    <property type="entry name" value="GNAT"/>
    <property type="match status" value="1"/>
</dbReference>
<reference evidence="4 5" key="1">
    <citation type="journal article" date="2018" name="Front. Microbiol.">
        <title>Genomic and genetic insights into a cosmopolitan fungus, Paecilomyces variotii (Eurotiales).</title>
        <authorList>
            <person name="Urquhart A.S."/>
            <person name="Mondo S.J."/>
            <person name="Makela M.R."/>
            <person name="Hane J.K."/>
            <person name="Wiebenga A."/>
            <person name="He G."/>
            <person name="Mihaltcheva S."/>
            <person name="Pangilinan J."/>
            <person name="Lipzen A."/>
            <person name="Barry K."/>
            <person name="de Vries R.P."/>
            <person name="Grigoriev I.V."/>
            <person name="Idnurm A."/>
        </authorList>
    </citation>
    <scope>NUCLEOTIDE SEQUENCE [LARGE SCALE GENOMIC DNA]</scope>
    <source>
        <strain evidence="4 5">CBS 101075</strain>
    </source>
</reference>
<accession>A0A443I5P4</accession>